<organism evidence="2 3">
    <name type="scientific">Rosistilla ulvae</name>
    <dbReference type="NCBI Taxonomy" id="1930277"/>
    <lineage>
        <taxon>Bacteria</taxon>
        <taxon>Pseudomonadati</taxon>
        <taxon>Planctomycetota</taxon>
        <taxon>Planctomycetia</taxon>
        <taxon>Pirellulales</taxon>
        <taxon>Pirellulaceae</taxon>
        <taxon>Rosistilla</taxon>
    </lineage>
</organism>
<evidence type="ECO:0008006" key="4">
    <source>
        <dbReference type="Google" id="ProtNLM"/>
    </source>
</evidence>
<dbReference type="AlphaFoldDB" id="A0A517M4N7"/>
<reference evidence="2 3" key="1">
    <citation type="submission" date="2019-02" db="EMBL/GenBank/DDBJ databases">
        <title>Deep-cultivation of Planctomycetes and their phenomic and genomic characterization uncovers novel biology.</title>
        <authorList>
            <person name="Wiegand S."/>
            <person name="Jogler M."/>
            <person name="Boedeker C."/>
            <person name="Pinto D."/>
            <person name="Vollmers J."/>
            <person name="Rivas-Marin E."/>
            <person name="Kohn T."/>
            <person name="Peeters S.H."/>
            <person name="Heuer A."/>
            <person name="Rast P."/>
            <person name="Oberbeckmann S."/>
            <person name="Bunk B."/>
            <person name="Jeske O."/>
            <person name="Meyerdierks A."/>
            <person name="Storesund J.E."/>
            <person name="Kallscheuer N."/>
            <person name="Luecker S."/>
            <person name="Lage O.M."/>
            <person name="Pohl T."/>
            <person name="Merkel B.J."/>
            <person name="Hornburger P."/>
            <person name="Mueller R.-W."/>
            <person name="Bruemmer F."/>
            <person name="Labrenz M."/>
            <person name="Spormann A.M."/>
            <person name="Op den Camp H."/>
            <person name="Overmann J."/>
            <person name="Amann R."/>
            <person name="Jetten M.S.M."/>
            <person name="Mascher T."/>
            <person name="Medema M.H."/>
            <person name="Devos D.P."/>
            <person name="Kaster A.-K."/>
            <person name="Ovreas L."/>
            <person name="Rohde M."/>
            <person name="Galperin M.Y."/>
            <person name="Jogler C."/>
        </authorList>
    </citation>
    <scope>NUCLEOTIDE SEQUENCE [LARGE SCALE GENOMIC DNA]</scope>
    <source>
        <strain evidence="2 3">EC9</strain>
    </source>
</reference>
<proteinExistence type="predicted"/>
<dbReference type="KEGG" id="ruv:EC9_40300"/>
<evidence type="ECO:0000313" key="2">
    <source>
        <dbReference type="EMBL" id="QDS89829.1"/>
    </source>
</evidence>
<name>A0A517M4N7_9BACT</name>
<keyword evidence="3" id="KW-1185">Reference proteome</keyword>
<sequence>MGSFDFRIVGLIGVGLLVLGGCSSESGPERRVVTGRVTYQGEAVPSGEIRLAPEGDGPVSAAQITNGVFEIAHRGGAVIGPAKVMIVAVPSAAGVSQDDLDSGGAQPKTITIPAKYNEESVLSTEVESGEGKQTIDFDLE</sequence>
<feature type="region of interest" description="Disordered" evidence="1">
    <location>
        <begin position="120"/>
        <end position="140"/>
    </location>
</feature>
<evidence type="ECO:0000256" key="1">
    <source>
        <dbReference type="SAM" id="MobiDB-lite"/>
    </source>
</evidence>
<feature type="compositionally biased region" description="Basic and acidic residues" evidence="1">
    <location>
        <begin position="129"/>
        <end position="140"/>
    </location>
</feature>
<dbReference type="Proteomes" id="UP000319557">
    <property type="component" value="Chromosome"/>
</dbReference>
<accession>A0A517M4N7</accession>
<gene>
    <name evidence="2" type="ORF">EC9_40300</name>
</gene>
<protein>
    <recommendedName>
        <fullName evidence="4">Carboxypeptidase regulatory-like domain-containing protein</fullName>
    </recommendedName>
</protein>
<dbReference type="EMBL" id="CP036261">
    <property type="protein sequence ID" value="QDS89829.1"/>
    <property type="molecule type" value="Genomic_DNA"/>
</dbReference>
<evidence type="ECO:0000313" key="3">
    <source>
        <dbReference type="Proteomes" id="UP000319557"/>
    </source>
</evidence>
<dbReference type="PROSITE" id="PS51257">
    <property type="entry name" value="PROKAR_LIPOPROTEIN"/>
    <property type="match status" value="1"/>
</dbReference>